<evidence type="ECO:0000256" key="9">
    <source>
        <dbReference type="PIRSR" id="PIRSR628651-51"/>
    </source>
</evidence>
<dbReference type="GO" id="GO:0005634">
    <property type="term" value="C:nucleus"/>
    <property type="evidence" value="ECO:0007669"/>
    <property type="project" value="UniProtKB-SubCell"/>
</dbReference>
<evidence type="ECO:0000256" key="2">
    <source>
        <dbReference type="ARBA" id="ARBA00010210"/>
    </source>
</evidence>
<feature type="binding site" evidence="9">
    <location>
        <position position="210"/>
    </location>
    <ligand>
        <name>Zn(2+)</name>
        <dbReference type="ChEBI" id="CHEBI:29105"/>
        <label>2</label>
    </ligand>
</feature>
<accession>A0A0G4IS20</accession>
<feature type="binding site" evidence="9">
    <location>
        <position position="192"/>
    </location>
    <ligand>
        <name>Zn(2+)</name>
        <dbReference type="ChEBI" id="CHEBI:29105"/>
        <label>1</label>
    </ligand>
</feature>
<keyword evidence="7 11" id="KW-0539">Nucleus</keyword>
<dbReference type="InterPro" id="IPR028651">
    <property type="entry name" value="ING_fam"/>
</dbReference>
<keyword evidence="16" id="KW-1185">Reference proteome</keyword>
<comment type="subunit">
    <text evidence="11">Component of an histone acetyltransferase complex. Interacts with H3K4me3 and to a lesser extent with H3K4me2.</text>
</comment>
<dbReference type="PANTHER" id="PTHR10333">
    <property type="entry name" value="INHIBITOR OF GROWTH PROTEIN"/>
    <property type="match status" value="1"/>
</dbReference>
<evidence type="ECO:0000256" key="11">
    <source>
        <dbReference type="RuleBase" id="RU361213"/>
    </source>
</evidence>
<feature type="site" description="Histone H3K4me3 binding" evidence="8">
    <location>
        <position position="202"/>
    </location>
</feature>
<feature type="binding site" evidence="9">
    <location>
        <position position="194"/>
    </location>
    <ligand>
        <name>Zn(2+)</name>
        <dbReference type="ChEBI" id="CHEBI:29105"/>
        <label>1</label>
    </ligand>
</feature>
<feature type="binding site" evidence="9">
    <location>
        <position position="216"/>
    </location>
    <ligand>
        <name>Zn(2+)</name>
        <dbReference type="ChEBI" id="CHEBI:29105"/>
        <label>1</label>
    </ligand>
</feature>
<dbReference type="Gene3D" id="6.10.140.1740">
    <property type="match status" value="1"/>
</dbReference>
<dbReference type="OMA" id="PHCRMTR"/>
<dbReference type="Gene3D" id="3.30.40.10">
    <property type="entry name" value="Zinc/RING finger domain, C3HC4 (zinc finger)"/>
    <property type="match status" value="1"/>
</dbReference>
<proteinExistence type="inferred from homology"/>
<dbReference type="GO" id="GO:0006325">
    <property type="term" value="P:chromatin organization"/>
    <property type="evidence" value="ECO:0007669"/>
    <property type="project" value="UniProtKB-KW"/>
</dbReference>
<feature type="binding site" evidence="9">
    <location>
        <position position="232"/>
    </location>
    <ligand>
        <name>Zn(2+)</name>
        <dbReference type="ChEBI" id="CHEBI:29105"/>
        <label>2</label>
    </ligand>
</feature>
<keyword evidence="3 9" id="KW-0479">Metal-binding</keyword>
<feature type="region of interest" description="Disordered" evidence="12">
    <location>
        <begin position="165"/>
        <end position="186"/>
    </location>
</feature>
<dbReference type="InterPro" id="IPR019786">
    <property type="entry name" value="Zinc_finger_PHD-type_CS"/>
</dbReference>
<organism evidence="14 16">
    <name type="scientific">Plasmodiophora brassicae</name>
    <name type="common">Clubroot disease agent</name>
    <dbReference type="NCBI Taxonomy" id="37360"/>
    <lineage>
        <taxon>Eukaryota</taxon>
        <taxon>Sar</taxon>
        <taxon>Rhizaria</taxon>
        <taxon>Endomyxa</taxon>
        <taxon>Phytomyxea</taxon>
        <taxon>Plasmodiophorida</taxon>
        <taxon>Plasmodiophoridae</taxon>
        <taxon>Plasmodiophora</taxon>
    </lineage>
</organism>
<dbReference type="Pfam" id="PF12998">
    <property type="entry name" value="ING"/>
    <property type="match status" value="1"/>
</dbReference>
<evidence type="ECO:0000256" key="8">
    <source>
        <dbReference type="PIRSR" id="PIRSR628651-50"/>
    </source>
</evidence>
<name>A0A0G4IS20_PLABS</name>
<evidence type="ECO:0000313" key="17">
    <source>
        <dbReference type="Proteomes" id="UP000290189"/>
    </source>
</evidence>
<dbReference type="GO" id="GO:0008270">
    <property type="term" value="F:zinc ion binding"/>
    <property type="evidence" value="ECO:0007669"/>
    <property type="project" value="UniProtKB-KW"/>
</dbReference>
<feature type="binding site" evidence="9">
    <location>
        <position position="219"/>
    </location>
    <ligand>
        <name>Zn(2+)</name>
        <dbReference type="ChEBI" id="CHEBI:29105"/>
        <label>1</label>
    </ligand>
</feature>
<evidence type="ECO:0000256" key="12">
    <source>
        <dbReference type="SAM" id="MobiDB-lite"/>
    </source>
</evidence>
<feature type="binding site" evidence="9">
    <location>
        <position position="205"/>
    </location>
    <ligand>
        <name>Zn(2+)</name>
        <dbReference type="ChEBI" id="CHEBI:29105"/>
        <label>2</label>
    </ligand>
</feature>
<dbReference type="SUPFAM" id="SSF57903">
    <property type="entry name" value="FYVE/PHD zinc finger"/>
    <property type="match status" value="1"/>
</dbReference>
<dbReference type="EMBL" id="CDSF01000082">
    <property type="protein sequence ID" value="CEO98138.1"/>
    <property type="molecule type" value="Genomic_DNA"/>
</dbReference>
<feature type="domain" description="PHD-type" evidence="13">
    <location>
        <begin position="189"/>
        <end position="238"/>
    </location>
</feature>
<dbReference type="Proteomes" id="UP000290189">
    <property type="component" value="Unassembled WGS sequence"/>
</dbReference>
<dbReference type="PANTHER" id="PTHR10333:SF42">
    <property type="entry name" value="INHIBITOR OF GROWTH PROTEIN 5"/>
    <property type="match status" value="1"/>
</dbReference>
<sequence>MIPADGTFLENVLDSLKFLPVDLQRNMQLIYQLDTYAEQLQLTIRKQREIVLASMMDGRKSSNTVDVAALKKLRRLERKSIKLLDEKLILARECHRIASSHLARIDRDLVKFEQEIGPYSRDGEFEEYLSQNLGIATLSRAVQRALLGNKSTVALSPAPLAASIPTSPHVPSADGEEPRPVSGPSQSEQTYCYCKQPSYGQMVACDDENCTIQWWHFKCAGIAENPTGVWYCRICTERRRNARLDTKSP</sequence>
<evidence type="ECO:0000256" key="1">
    <source>
        <dbReference type="ARBA" id="ARBA00004123"/>
    </source>
</evidence>
<dbReference type="CDD" id="cd16101">
    <property type="entry name" value="ING"/>
    <property type="match status" value="1"/>
</dbReference>
<evidence type="ECO:0000313" key="15">
    <source>
        <dbReference type="EMBL" id="SPQ96041.1"/>
    </source>
</evidence>
<dbReference type="InterPro" id="IPR011011">
    <property type="entry name" value="Znf_FYVE_PHD"/>
</dbReference>
<dbReference type="SMART" id="SM00249">
    <property type="entry name" value="PHD"/>
    <property type="match status" value="1"/>
</dbReference>
<dbReference type="Proteomes" id="UP000039324">
    <property type="component" value="Unassembled WGS sequence"/>
</dbReference>
<evidence type="ECO:0000259" key="13">
    <source>
        <dbReference type="PROSITE" id="PS50016"/>
    </source>
</evidence>
<dbReference type="PROSITE" id="PS01359">
    <property type="entry name" value="ZF_PHD_1"/>
    <property type="match status" value="1"/>
</dbReference>
<feature type="site" description="Histone H3K4me3 binding" evidence="8">
    <location>
        <position position="206"/>
    </location>
</feature>
<feature type="binding site" evidence="9">
    <location>
        <position position="235"/>
    </location>
    <ligand>
        <name>Zn(2+)</name>
        <dbReference type="ChEBI" id="CHEBI:29105"/>
        <label>2</label>
    </ligand>
</feature>
<feature type="site" description="Histone H3K4me3 binding" evidence="8">
    <location>
        <position position="214"/>
    </location>
</feature>
<comment type="similarity">
    <text evidence="2 11">Belongs to the ING family.</text>
</comment>
<dbReference type="AlphaFoldDB" id="A0A0G4IS20"/>
<keyword evidence="15" id="KW-0496">Mitochondrion</keyword>
<gene>
    <name evidence="14" type="ORF">PBRA_006252</name>
    <name evidence="15" type="ORF">PLBR_LOCUS3256</name>
</gene>
<keyword evidence="6 11" id="KW-0156">Chromatin regulator</keyword>
<evidence type="ECO:0000313" key="16">
    <source>
        <dbReference type="Proteomes" id="UP000039324"/>
    </source>
</evidence>
<comment type="subcellular location">
    <subcellularLocation>
        <location evidence="1 11">Nucleus</location>
    </subcellularLocation>
</comment>
<dbReference type="PROSITE" id="PS50016">
    <property type="entry name" value="ZF_PHD_2"/>
    <property type="match status" value="1"/>
</dbReference>
<dbReference type="SMART" id="SM01408">
    <property type="entry name" value="ING"/>
    <property type="match status" value="1"/>
</dbReference>
<keyword evidence="4 10" id="KW-0863">Zinc-finger</keyword>
<reference evidence="15 17" key="2">
    <citation type="submission" date="2018-03" db="EMBL/GenBank/DDBJ databases">
        <authorList>
            <person name="Fogelqvist J."/>
        </authorList>
    </citation>
    <scope>NUCLEOTIDE SEQUENCE [LARGE SCALE GENOMIC DNA]</scope>
</reference>
<evidence type="ECO:0000256" key="10">
    <source>
        <dbReference type="PROSITE-ProRule" id="PRU00146"/>
    </source>
</evidence>
<evidence type="ECO:0000256" key="3">
    <source>
        <dbReference type="ARBA" id="ARBA00022723"/>
    </source>
</evidence>
<keyword evidence="5 9" id="KW-0862">Zinc</keyword>
<dbReference type="InterPro" id="IPR001965">
    <property type="entry name" value="Znf_PHD"/>
</dbReference>
<dbReference type="InterPro" id="IPR024610">
    <property type="entry name" value="ING_N_histone-binding"/>
</dbReference>
<dbReference type="OrthoDB" id="5411773at2759"/>
<comment type="function">
    <text evidence="11">Component of an histone acetyltransferase complex.</text>
</comment>
<evidence type="ECO:0000256" key="6">
    <source>
        <dbReference type="ARBA" id="ARBA00022853"/>
    </source>
</evidence>
<feature type="site" description="Histone H3K4me3 binding" evidence="8">
    <location>
        <position position="191"/>
    </location>
</feature>
<dbReference type="EMBL" id="OVEO01000005">
    <property type="protein sequence ID" value="SPQ96041.1"/>
    <property type="molecule type" value="Genomic_DNA"/>
</dbReference>
<evidence type="ECO:0000256" key="4">
    <source>
        <dbReference type="ARBA" id="ARBA00022771"/>
    </source>
</evidence>
<evidence type="ECO:0000256" key="5">
    <source>
        <dbReference type="ARBA" id="ARBA00022833"/>
    </source>
</evidence>
<protein>
    <recommendedName>
        <fullName evidence="11">Inhibitor of growth protein</fullName>
    </recommendedName>
</protein>
<geneLocation type="mitochondrion" evidence="15"/>
<reference evidence="14 16" key="1">
    <citation type="submission" date="2015-02" db="EMBL/GenBank/DDBJ databases">
        <authorList>
            <person name="Chooi Y.-H."/>
        </authorList>
    </citation>
    <scope>NUCLEOTIDE SEQUENCE [LARGE SCALE GENOMIC DNA]</scope>
    <source>
        <strain evidence="14">E3</strain>
    </source>
</reference>
<evidence type="ECO:0000313" key="14">
    <source>
        <dbReference type="EMBL" id="CEO98138.1"/>
    </source>
</evidence>
<comment type="domain">
    <text evidence="11">The PHD-type zinc finger mediates the binding to H3K4me3.</text>
</comment>
<dbReference type="InterPro" id="IPR013083">
    <property type="entry name" value="Znf_RING/FYVE/PHD"/>
</dbReference>
<dbReference type="STRING" id="37360.A0A0G4IS20"/>
<dbReference type="InterPro" id="IPR019787">
    <property type="entry name" value="Znf_PHD-finger"/>
</dbReference>
<evidence type="ECO:0000256" key="7">
    <source>
        <dbReference type="ARBA" id="ARBA00023242"/>
    </source>
</evidence>